<reference evidence="6" key="1">
    <citation type="journal article" date="2022" name="Int. J. Mol. Sci.">
        <title>Draft Genome of Tanacetum Coccineum: Genomic Comparison of Closely Related Tanacetum-Family Plants.</title>
        <authorList>
            <person name="Yamashiro T."/>
            <person name="Shiraishi A."/>
            <person name="Nakayama K."/>
            <person name="Satake H."/>
        </authorList>
    </citation>
    <scope>NUCLEOTIDE SEQUENCE</scope>
</reference>
<dbReference type="PROSITE" id="PS50994">
    <property type="entry name" value="INTEGRASE"/>
    <property type="match status" value="1"/>
</dbReference>
<evidence type="ECO:0000313" key="7">
    <source>
        <dbReference type="Proteomes" id="UP001151760"/>
    </source>
</evidence>
<dbReference type="InterPro" id="IPR012337">
    <property type="entry name" value="RNaseH-like_sf"/>
</dbReference>
<evidence type="ECO:0000256" key="4">
    <source>
        <dbReference type="ARBA" id="ARBA00022801"/>
    </source>
</evidence>
<sequence length="1299" mass="148252">MTTEGSSFGQPNIPKFDGDHEHWSLLMENLLRSKEYWCVVETAIPAEGENVTAAQRKNIDEMKLKDLKAKNYLFSSIDKSILKTITKKDTSKQLWDSMKMRYQGSARVQRAQLNRLRRDFEILAMKTGESITDYFGRVMVVANEMRNCGDNMDDVKIVEKILRTLTDKWNFVVCSIEESKDIDEMTVDELQSSLLVHEQKFKRNHDGDDVQALKVTYDDSRAGRGRGRFPLRGRGRGRGRTMQSRDTIDCYKCHKLRHYQFECPEWNKETNYAAIGEAKGGEESEQLLLMAYTPEVTKSNVWFLDSGCSNHMSGDPSWFSDLNQNHTTTVKLGNNMIMKVGGQGNVKIKLNGVTHIVSDVYYGPELRNNLLSMGQLQERGLAILIKGGVCKIFHPRKGLIIETVMSANRMFMLQAEPKSQSVGKEESCLPLLENVSEVCKDCLVGKHHREPFPSKSTWRASQVLELIHADLCGPISPASNSNKRYTLCFIDDFSRKSWVYFLTEKSETFYYFKCFKKLVEKETGLPIKCLRTDRGGEFNSDEFKEMCRENGIQRQLTAAYTPQQNGVSERKNRTILSMARAVLSDQGIPKRFWAEVVNWSNYVLNRCPNAALIDITPEEAWSGNRPSISHLRVFGCLANVHIPQQQRTKLDDRSMECVLLGFSDESKAYKLLNPTTNKIIVSRDVIFQEHKGWDWIKTHSEEVLVDLEWDDEVITDESDVAVVTNEVVATNEEDAFVEENTHHGRVNEAVTRSGRNVQPPRWMNDYASGDELENVELNLTMAANSDPVSDPLCYNEAVKMKHWRVAMMDEIKSIEKNNTWSLIDLPKGAKTVGVKWIYKTKLNENGELQKHKARLVAKGYSQRYGVDHSEVYAPVARMETVRTIIAVAAQQRWKIFQLDVKSAFLHGKLNEDVYVDQPQGFEVKGSENKVYKLHKALYGLKQAPRAWFNMIDSYFVAEGFEKCPNEQTLFTKKNDAGNFLIVSIYVDDLIYTCDDETMLKNFKESMMKSFDMTDFGIMRYFLGIEVSQGNGGNFICQRRYATEVLKRFGMFECKAVKTPIAVGMELNKDESGVAVSESYYKQIVGCLMYLTSTRPDLMYGVSLVSRYMNRPTELHLQAIKRILRYIKGTLEYGVMYQARMGGLIGYTDSDYARDTDDRRSTSGYVFMLSNGAVSWLSKKQPIVTLSTTEAEFVAAAGCSSQAIWLMRVLEKLGCASKEGVTIYCDNSSTIKLSKNPVMHGRSKHIDVRFHFLRELVQSGVINLRYCDTKQQFADVMTKPLPTEAFERLRNFLGVTKLEV</sequence>
<dbReference type="SUPFAM" id="SSF53098">
    <property type="entry name" value="Ribonuclease H-like"/>
    <property type="match status" value="1"/>
</dbReference>
<dbReference type="Proteomes" id="UP001151760">
    <property type="component" value="Unassembled WGS sequence"/>
</dbReference>
<proteinExistence type="predicted"/>
<dbReference type="PANTHER" id="PTHR42648">
    <property type="entry name" value="TRANSPOSASE, PUTATIVE-RELATED"/>
    <property type="match status" value="1"/>
</dbReference>
<organism evidence="6 7">
    <name type="scientific">Tanacetum coccineum</name>
    <dbReference type="NCBI Taxonomy" id="301880"/>
    <lineage>
        <taxon>Eukaryota</taxon>
        <taxon>Viridiplantae</taxon>
        <taxon>Streptophyta</taxon>
        <taxon>Embryophyta</taxon>
        <taxon>Tracheophyta</taxon>
        <taxon>Spermatophyta</taxon>
        <taxon>Magnoliopsida</taxon>
        <taxon>eudicotyledons</taxon>
        <taxon>Gunneridae</taxon>
        <taxon>Pentapetalae</taxon>
        <taxon>asterids</taxon>
        <taxon>campanulids</taxon>
        <taxon>Asterales</taxon>
        <taxon>Asteraceae</taxon>
        <taxon>Asteroideae</taxon>
        <taxon>Anthemideae</taxon>
        <taxon>Anthemidinae</taxon>
        <taxon>Tanacetum</taxon>
    </lineage>
</organism>
<dbReference type="SUPFAM" id="SSF57756">
    <property type="entry name" value="Retrovirus zinc finger-like domains"/>
    <property type="match status" value="1"/>
</dbReference>
<dbReference type="Pfam" id="PF07727">
    <property type="entry name" value="RVT_2"/>
    <property type="match status" value="1"/>
</dbReference>
<keyword evidence="7" id="KW-1185">Reference proteome</keyword>
<dbReference type="InterPro" id="IPR013103">
    <property type="entry name" value="RVT_2"/>
</dbReference>
<keyword evidence="2" id="KW-0479">Metal-binding</keyword>
<dbReference type="InterPro" id="IPR057670">
    <property type="entry name" value="SH3_retrovirus"/>
</dbReference>
<evidence type="ECO:0000256" key="1">
    <source>
        <dbReference type="ARBA" id="ARBA00022670"/>
    </source>
</evidence>
<keyword evidence="3" id="KW-0064">Aspartyl protease</keyword>
<dbReference type="InterPro" id="IPR001584">
    <property type="entry name" value="Integrase_cat-core"/>
</dbReference>
<dbReference type="CDD" id="cd09272">
    <property type="entry name" value="RNase_HI_RT_Ty1"/>
    <property type="match status" value="1"/>
</dbReference>
<protein>
    <submittedName>
        <fullName evidence="6">Retrovirus-related pol polyprotein from transposon TNT 1-94</fullName>
    </submittedName>
</protein>
<evidence type="ECO:0000256" key="2">
    <source>
        <dbReference type="ARBA" id="ARBA00022723"/>
    </source>
</evidence>
<dbReference type="EMBL" id="BQNB010012464">
    <property type="protein sequence ID" value="GJT03883.1"/>
    <property type="molecule type" value="Genomic_DNA"/>
</dbReference>
<evidence type="ECO:0000256" key="3">
    <source>
        <dbReference type="ARBA" id="ARBA00022750"/>
    </source>
</evidence>
<evidence type="ECO:0000259" key="5">
    <source>
        <dbReference type="PROSITE" id="PS50994"/>
    </source>
</evidence>
<dbReference type="Pfam" id="PF25597">
    <property type="entry name" value="SH3_retrovirus"/>
    <property type="match status" value="1"/>
</dbReference>
<dbReference type="InterPro" id="IPR043502">
    <property type="entry name" value="DNA/RNA_pol_sf"/>
</dbReference>
<comment type="caution">
    <text evidence="6">The sequence shown here is derived from an EMBL/GenBank/DDBJ whole genome shotgun (WGS) entry which is preliminary data.</text>
</comment>
<reference evidence="6" key="2">
    <citation type="submission" date="2022-01" db="EMBL/GenBank/DDBJ databases">
        <authorList>
            <person name="Yamashiro T."/>
            <person name="Shiraishi A."/>
            <person name="Satake H."/>
            <person name="Nakayama K."/>
        </authorList>
    </citation>
    <scope>NUCLEOTIDE SEQUENCE</scope>
</reference>
<dbReference type="InterPro" id="IPR036875">
    <property type="entry name" value="Znf_CCHC_sf"/>
</dbReference>
<keyword evidence="4" id="KW-0378">Hydrolase</keyword>
<accession>A0ABQ5ARL3</accession>
<dbReference type="InterPro" id="IPR036397">
    <property type="entry name" value="RNaseH_sf"/>
</dbReference>
<dbReference type="PANTHER" id="PTHR42648:SF18">
    <property type="entry name" value="RETROTRANSPOSON, UNCLASSIFIED-LIKE PROTEIN"/>
    <property type="match status" value="1"/>
</dbReference>
<dbReference type="Pfam" id="PF00665">
    <property type="entry name" value="rve"/>
    <property type="match status" value="1"/>
</dbReference>
<dbReference type="Pfam" id="PF22936">
    <property type="entry name" value="Pol_BBD"/>
    <property type="match status" value="1"/>
</dbReference>
<name>A0ABQ5ARL3_9ASTR</name>
<dbReference type="SUPFAM" id="SSF56672">
    <property type="entry name" value="DNA/RNA polymerases"/>
    <property type="match status" value="1"/>
</dbReference>
<dbReference type="Pfam" id="PF14223">
    <property type="entry name" value="Retrotran_gag_2"/>
    <property type="match status" value="1"/>
</dbReference>
<evidence type="ECO:0000313" key="6">
    <source>
        <dbReference type="EMBL" id="GJT03883.1"/>
    </source>
</evidence>
<feature type="domain" description="Integrase catalytic" evidence="5">
    <location>
        <begin position="449"/>
        <end position="625"/>
    </location>
</feature>
<dbReference type="InterPro" id="IPR039537">
    <property type="entry name" value="Retrotran_Ty1/copia-like"/>
</dbReference>
<dbReference type="Gene3D" id="3.30.420.10">
    <property type="entry name" value="Ribonuclease H-like superfamily/Ribonuclease H"/>
    <property type="match status" value="1"/>
</dbReference>
<keyword evidence="1" id="KW-0645">Protease</keyword>
<dbReference type="InterPro" id="IPR054722">
    <property type="entry name" value="PolX-like_BBD"/>
</dbReference>
<gene>
    <name evidence="6" type="ORF">Tco_0838345</name>
</gene>